<feature type="transmembrane region" description="Helical" evidence="2">
    <location>
        <begin position="122"/>
        <end position="142"/>
    </location>
</feature>
<keyword evidence="4" id="KW-1185">Reference proteome</keyword>
<evidence type="ECO:0000313" key="4">
    <source>
        <dbReference type="Proteomes" id="UP000816034"/>
    </source>
</evidence>
<protein>
    <submittedName>
        <fullName evidence="3">Uncharacterized protein</fullName>
    </submittedName>
</protein>
<evidence type="ECO:0000256" key="2">
    <source>
        <dbReference type="SAM" id="Phobius"/>
    </source>
</evidence>
<keyword evidence="2" id="KW-0812">Transmembrane</keyword>
<gene>
    <name evidence="3" type="ORF">C9374_002405</name>
</gene>
<sequence length="526" mass="60912">MQRLHSALLKSCLGHQNKTQLLLLAASSLNSNLKPLFTKRNHHDERIFSNTITAAIMRTRYFSRSLLSSSSSPTSTPSESKPKTSSDSSEDITMFSLMLSSIKFRGQEDFTATDPLRKYPTLYLVIGLLILGYSYAIISTLLSSDIVLDKLMFEENGELNLQKVAALPLSLYALHKLKEHHLKDIENALSTSNRKYALQLLCQMCIDRSLAKVIFKDSYCFFKVMNIFETDPSLDDDEKEWTVALLKLFSSVEATHPHFLEKFHVWSTLKFKSNEKVQNYYTTILYNLISSKDTRSQLTDEKIEKLLQLSYMLKNSTSDNEKLSHMNTYNCATLIRTSKYDDETIKKHDKIMDKYLKDFEWAKYLSNNMALPFLTFGYAYLRYRFRINKLPSTPDINLNKLALKHSLRSTIAASLLAFSVSGIDYSEYKKGLYGHLEYNYRAKLRSRASRQEVEKVIEHFLGPIFIAWILGKYEFIILPFIIVQLTAGSNPNFIMSHRYRLPDDYVLEQERYIEENTDRSTPYKSN</sequence>
<name>A0AA88GVL8_NAELO</name>
<keyword evidence="2" id="KW-1133">Transmembrane helix</keyword>
<reference evidence="3 4" key="1">
    <citation type="journal article" date="2018" name="BMC Genomics">
        <title>The genome of Naegleria lovaniensis, the basis for a comparative approach to unravel pathogenicity factors of the human pathogenic amoeba N. fowleri.</title>
        <authorList>
            <person name="Liechti N."/>
            <person name="Schurch N."/>
            <person name="Bruggmann R."/>
            <person name="Wittwer M."/>
        </authorList>
    </citation>
    <scope>NUCLEOTIDE SEQUENCE [LARGE SCALE GENOMIC DNA]</scope>
    <source>
        <strain evidence="3 4">ATCC 30569</strain>
    </source>
</reference>
<dbReference type="RefSeq" id="XP_044550653.1">
    <property type="nucleotide sequence ID" value="XM_044691820.1"/>
</dbReference>
<evidence type="ECO:0000313" key="3">
    <source>
        <dbReference type="EMBL" id="KAG2386661.1"/>
    </source>
</evidence>
<feature type="region of interest" description="Disordered" evidence="1">
    <location>
        <begin position="67"/>
        <end position="90"/>
    </location>
</feature>
<comment type="caution">
    <text evidence="3">The sequence shown here is derived from an EMBL/GenBank/DDBJ whole genome shotgun (WGS) entry which is preliminary data.</text>
</comment>
<dbReference type="GeneID" id="68094861"/>
<evidence type="ECO:0000256" key="1">
    <source>
        <dbReference type="SAM" id="MobiDB-lite"/>
    </source>
</evidence>
<dbReference type="Proteomes" id="UP000816034">
    <property type="component" value="Unassembled WGS sequence"/>
</dbReference>
<proteinExistence type="predicted"/>
<accession>A0AA88GVL8</accession>
<dbReference type="AlphaFoldDB" id="A0AA88GVL8"/>
<dbReference type="EMBL" id="PYSW02000015">
    <property type="protein sequence ID" value="KAG2386661.1"/>
    <property type="molecule type" value="Genomic_DNA"/>
</dbReference>
<feature type="compositionally biased region" description="Low complexity" evidence="1">
    <location>
        <begin position="67"/>
        <end position="87"/>
    </location>
</feature>
<organism evidence="3 4">
    <name type="scientific">Naegleria lovaniensis</name>
    <name type="common">Amoeba</name>
    <dbReference type="NCBI Taxonomy" id="51637"/>
    <lineage>
        <taxon>Eukaryota</taxon>
        <taxon>Discoba</taxon>
        <taxon>Heterolobosea</taxon>
        <taxon>Tetramitia</taxon>
        <taxon>Eutetramitia</taxon>
        <taxon>Vahlkampfiidae</taxon>
        <taxon>Naegleria</taxon>
    </lineage>
</organism>
<keyword evidence="2" id="KW-0472">Membrane</keyword>